<comment type="caution">
    <text evidence="1">The sequence shown here is derived from an EMBL/GenBank/DDBJ whole genome shotgun (WGS) entry which is preliminary data.</text>
</comment>
<protein>
    <recommendedName>
        <fullName evidence="3">Retrotransposon gag domain-containing protein</fullName>
    </recommendedName>
</protein>
<organism evidence="1 2">
    <name type="scientific">Mucuna pruriens</name>
    <name type="common">Velvet bean</name>
    <name type="synonym">Dolichos pruriens</name>
    <dbReference type="NCBI Taxonomy" id="157652"/>
    <lineage>
        <taxon>Eukaryota</taxon>
        <taxon>Viridiplantae</taxon>
        <taxon>Streptophyta</taxon>
        <taxon>Embryophyta</taxon>
        <taxon>Tracheophyta</taxon>
        <taxon>Spermatophyta</taxon>
        <taxon>Magnoliopsida</taxon>
        <taxon>eudicotyledons</taxon>
        <taxon>Gunneridae</taxon>
        <taxon>Pentapetalae</taxon>
        <taxon>rosids</taxon>
        <taxon>fabids</taxon>
        <taxon>Fabales</taxon>
        <taxon>Fabaceae</taxon>
        <taxon>Papilionoideae</taxon>
        <taxon>50 kb inversion clade</taxon>
        <taxon>NPAAA clade</taxon>
        <taxon>indigoferoid/millettioid clade</taxon>
        <taxon>Phaseoleae</taxon>
        <taxon>Mucuna</taxon>
    </lineage>
</organism>
<evidence type="ECO:0000313" key="1">
    <source>
        <dbReference type="EMBL" id="RDX86454.1"/>
    </source>
</evidence>
<dbReference type="Proteomes" id="UP000257109">
    <property type="component" value="Unassembled WGS sequence"/>
</dbReference>
<dbReference type="PANTHER" id="PTHR33223">
    <property type="entry name" value="CCHC-TYPE DOMAIN-CONTAINING PROTEIN"/>
    <property type="match status" value="1"/>
</dbReference>
<accession>A0A371G7F2</accession>
<dbReference type="EMBL" id="QJKJ01006515">
    <property type="protein sequence ID" value="RDX86454.1"/>
    <property type="molecule type" value="Genomic_DNA"/>
</dbReference>
<dbReference type="AlphaFoldDB" id="A0A371G7F2"/>
<proteinExistence type="predicted"/>
<evidence type="ECO:0008006" key="3">
    <source>
        <dbReference type="Google" id="ProtNLM"/>
    </source>
</evidence>
<sequence>MIDQDPNIHLQAFQTQVYISGGVCKLFPTTLRGVAMQWFVSLPPRTIHTFNDLTMIFVSQFAAKGLRGLTSSTSSRQRGLRTRKFSDPFALRHPFNMGDIRAKAEKNTEAKEDQVCHTQLLDIPLPIGRRIGPSPDEWCEFHHTNEHTANGHLGHFVQGRDEPKSTIVRTKNNTRSRDRSQSRRLTLHRGTITTIVRGGATESMSKLGRRRYV</sequence>
<feature type="non-terminal residue" evidence="1">
    <location>
        <position position="1"/>
    </location>
</feature>
<name>A0A371G7F2_MUCPR</name>
<reference evidence="1" key="1">
    <citation type="submission" date="2018-05" db="EMBL/GenBank/DDBJ databases">
        <title>Draft genome of Mucuna pruriens seed.</title>
        <authorList>
            <person name="Nnadi N.E."/>
            <person name="Vos R."/>
            <person name="Hasami M.H."/>
            <person name="Devisetty U.K."/>
            <person name="Aguiy J.C."/>
        </authorList>
    </citation>
    <scope>NUCLEOTIDE SEQUENCE [LARGE SCALE GENOMIC DNA]</scope>
    <source>
        <strain evidence="1">JCA_2017</strain>
    </source>
</reference>
<evidence type="ECO:0000313" key="2">
    <source>
        <dbReference type="Proteomes" id="UP000257109"/>
    </source>
</evidence>
<dbReference type="PANTHER" id="PTHR33223:SF10">
    <property type="entry name" value="AMINOTRANSFERASE-LIKE PLANT MOBILE DOMAIN-CONTAINING PROTEIN"/>
    <property type="match status" value="1"/>
</dbReference>
<keyword evidence="2" id="KW-1185">Reference proteome</keyword>
<gene>
    <name evidence="1" type="ORF">CR513_32210</name>
</gene>